<dbReference type="InterPro" id="IPR027417">
    <property type="entry name" value="P-loop_NTPase"/>
</dbReference>
<name>A0A553JW25_9ACTN</name>
<evidence type="ECO:0000256" key="10">
    <source>
        <dbReference type="SAM" id="Coils"/>
    </source>
</evidence>
<evidence type="ECO:0000256" key="9">
    <source>
        <dbReference type="PIRNR" id="PIRNR003128"/>
    </source>
</evidence>
<evidence type="ECO:0000256" key="4">
    <source>
        <dbReference type="ARBA" id="ARBA00022741"/>
    </source>
</evidence>
<evidence type="ECO:0000256" key="6">
    <source>
        <dbReference type="ARBA" id="ARBA00022840"/>
    </source>
</evidence>
<keyword evidence="13" id="KW-1185">Reference proteome</keyword>
<dbReference type="AlphaFoldDB" id="A0A553JW25"/>
<dbReference type="GO" id="GO:0043590">
    <property type="term" value="C:bacterial nucleoid"/>
    <property type="evidence" value="ECO:0007669"/>
    <property type="project" value="TreeGrafter"/>
</dbReference>
<dbReference type="RefSeq" id="WP_143939459.1">
    <property type="nucleotide sequence ID" value="NZ_VKKG01000008.1"/>
</dbReference>
<dbReference type="NCBIfam" id="TIGR00634">
    <property type="entry name" value="recN"/>
    <property type="match status" value="1"/>
</dbReference>
<keyword evidence="5 9" id="KW-0227">DNA damage</keyword>
<evidence type="ECO:0000259" key="11">
    <source>
        <dbReference type="Pfam" id="PF02463"/>
    </source>
</evidence>
<evidence type="ECO:0000256" key="7">
    <source>
        <dbReference type="ARBA" id="ARBA00023204"/>
    </source>
</evidence>
<dbReference type="InterPro" id="IPR003395">
    <property type="entry name" value="RecF/RecN/SMC_N"/>
</dbReference>
<dbReference type="Pfam" id="PF02463">
    <property type="entry name" value="SMC_N"/>
    <property type="match status" value="1"/>
</dbReference>
<dbReference type="SUPFAM" id="SSF52540">
    <property type="entry name" value="P-loop containing nucleoside triphosphate hydrolases"/>
    <property type="match status" value="1"/>
</dbReference>
<dbReference type="PANTHER" id="PTHR11059">
    <property type="entry name" value="DNA REPAIR PROTEIN RECN"/>
    <property type="match status" value="1"/>
</dbReference>
<feature type="coiled-coil region" evidence="10">
    <location>
        <begin position="339"/>
        <end position="366"/>
    </location>
</feature>
<evidence type="ECO:0000256" key="1">
    <source>
        <dbReference type="ARBA" id="ARBA00003618"/>
    </source>
</evidence>
<evidence type="ECO:0000256" key="2">
    <source>
        <dbReference type="ARBA" id="ARBA00009441"/>
    </source>
</evidence>
<evidence type="ECO:0000256" key="3">
    <source>
        <dbReference type="ARBA" id="ARBA00021315"/>
    </source>
</evidence>
<dbReference type="GO" id="GO:0005524">
    <property type="term" value="F:ATP binding"/>
    <property type="evidence" value="ECO:0007669"/>
    <property type="project" value="UniProtKB-KW"/>
</dbReference>
<comment type="caution">
    <text evidence="12">The sequence shown here is derived from an EMBL/GenBank/DDBJ whole genome shotgun (WGS) entry which is preliminary data.</text>
</comment>
<dbReference type="InterPro" id="IPR004604">
    <property type="entry name" value="DNA_recomb/repair_RecN"/>
</dbReference>
<dbReference type="PIRSF" id="PIRSF003128">
    <property type="entry name" value="RecN"/>
    <property type="match status" value="1"/>
</dbReference>
<dbReference type="Gene3D" id="3.40.50.300">
    <property type="entry name" value="P-loop containing nucleotide triphosphate hydrolases"/>
    <property type="match status" value="2"/>
</dbReference>
<dbReference type="GO" id="GO:0006310">
    <property type="term" value="P:DNA recombination"/>
    <property type="evidence" value="ECO:0007669"/>
    <property type="project" value="InterPro"/>
</dbReference>
<reference evidence="12 13" key="1">
    <citation type="submission" date="2019-07" db="EMBL/GenBank/DDBJ databases">
        <authorList>
            <person name="Zhou L.-Y."/>
        </authorList>
    </citation>
    <scope>NUCLEOTIDE SEQUENCE [LARGE SCALE GENOMIC DNA]</scope>
    <source>
        <strain evidence="12 13">YIM 101269</strain>
    </source>
</reference>
<evidence type="ECO:0000313" key="13">
    <source>
        <dbReference type="Proteomes" id="UP000317638"/>
    </source>
</evidence>
<organism evidence="12 13">
    <name type="scientific">Tessaracoccus rhinocerotis</name>
    <dbReference type="NCBI Taxonomy" id="1689449"/>
    <lineage>
        <taxon>Bacteria</taxon>
        <taxon>Bacillati</taxon>
        <taxon>Actinomycetota</taxon>
        <taxon>Actinomycetes</taxon>
        <taxon>Propionibacteriales</taxon>
        <taxon>Propionibacteriaceae</taxon>
        <taxon>Tessaracoccus</taxon>
    </lineage>
</organism>
<evidence type="ECO:0000256" key="8">
    <source>
        <dbReference type="ARBA" id="ARBA00033408"/>
    </source>
</evidence>
<evidence type="ECO:0000313" key="12">
    <source>
        <dbReference type="EMBL" id="TRY16642.1"/>
    </source>
</evidence>
<gene>
    <name evidence="12" type="primary">recN</name>
    <name evidence="12" type="ORF">FOJ82_15790</name>
</gene>
<dbReference type="EMBL" id="VKKG01000008">
    <property type="protein sequence ID" value="TRY16642.1"/>
    <property type="molecule type" value="Genomic_DNA"/>
</dbReference>
<dbReference type="GO" id="GO:0006281">
    <property type="term" value="P:DNA repair"/>
    <property type="evidence" value="ECO:0007669"/>
    <property type="project" value="UniProtKB-KW"/>
</dbReference>
<protein>
    <recommendedName>
        <fullName evidence="3 9">DNA repair protein RecN</fullName>
    </recommendedName>
    <alternativeName>
        <fullName evidence="8 9">Recombination protein N</fullName>
    </alternativeName>
</protein>
<dbReference type="PANTHER" id="PTHR11059:SF0">
    <property type="entry name" value="DNA REPAIR PROTEIN RECN"/>
    <property type="match status" value="1"/>
</dbReference>
<dbReference type="Proteomes" id="UP000317638">
    <property type="component" value="Unassembled WGS sequence"/>
</dbReference>
<dbReference type="GO" id="GO:0009432">
    <property type="term" value="P:SOS response"/>
    <property type="evidence" value="ECO:0007669"/>
    <property type="project" value="TreeGrafter"/>
</dbReference>
<comment type="similarity">
    <text evidence="2 9">Belongs to the RecN family.</text>
</comment>
<keyword evidence="4" id="KW-0547">Nucleotide-binding</keyword>
<comment type="function">
    <text evidence="1 9">May be involved in recombinational repair of damaged DNA.</text>
</comment>
<accession>A0A553JW25</accession>
<keyword evidence="7 9" id="KW-0234">DNA repair</keyword>
<feature type="domain" description="RecF/RecN/SMC N-terminal" evidence="11">
    <location>
        <begin position="14"/>
        <end position="512"/>
    </location>
</feature>
<keyword evidence="6" id="KW-0067">ATP-binding</keyword>
<dbReference type="CDD" id="cd03241">
    <property type="entry name" value="ABC_RecN"/>
    <property type="match status" value="1"/>
</dbReference>
<sequence>MLTELHLSGLGVVEDATVPLGPGLTALTGETGAGKTMIVAGLGLLLGAKADSGVVRHGNDRAVVEGRWIVGPELAQQVGELGGDVDDGEELTCRRQVGANGRSRAVVGGAQVPVSTLAATLSELATIHGQSEQIRLSSSERQREILDEYARPVGLVQYRADLAERKQLASQLARLVEEESTRTREIELLRFGLEEINAVEPVDGEDHALATEALRLQDADQLKELAATAQRALSGDEDDFDAPSAVGLLDEARKSAEQLADRDETAAELAGRIREASYTLHDIASEVASYATDLVTDPIRLEAVAERRAQLVALTRKYGPELSDVIEWARQAVTRLDELEGADESIGALRERIAELDERLTRAAEVISKDRQRAADRLAEAVRSELAALAMPHARLEFQLTRVGLGPHGWDRVELMFSANPGSTPAPLGKVASGGELSRVRLALEVILASQMGSHTYVFDEVDAGVGGAVGLEIGKRLKRLATKSQVIVVTHLAQVAAYADAHLVIAKSSDGQVTTSDIRLLDDDERGAELARMMGGSGDSEAGVEHAAELLTRARGA</sequence>
<evidence type="ECO:0000256" key="5">
    <source>
        <dbReference type="ARBA" id="ARBA00022763"/>
    </source>
</evidence>
<proteinExistence type="inferred from homology"/>
<dbReference type="OrthoDB" id="9806954at2"/>
<keyword evidence="10" id="KW-0175">Coiled coil</keyword>
<dbReference type="FunFam" id="3.40.50.300:FF:000356">
    <property type="entry name" value="DNA repair protein RecN"/>
    <property type="match status" value="1"/>
</dbReference>